<evidence type="ECO:0000256" key="8">
    <source>
        <dbReference type="ARBA" id="ARBA00034484"/>
    </source>
</evidence>
<dbReference type="InterPro" id="IPR044711">
    <property type="entry name" value="EC11-15"/>
</dbReference>
<comment type="caution">
    <text evidence="11">The sequence shown here is derived from an EMBL/GenBank/DDBJ whole genome shotgun (WGS) entry which is preliminary data.</text>
</comment>
<comment type="function">
    <text evidence="7">Involved in the regulation of gamete interactions during the double fertilization and to prevent multiple-pollen tube attraction; mediates the redistribution of the gamete fusogen HAP2/GCS1 to the cell surface after secretion upon sperm arrival.</text>
</comment>
<dbReference type="GO" id="GO:0005576">
    <property type="term" value="C:extracellular region"/>
    <property type="evidence" value="ECO:0007669"/>
    <property type="project" value="UniProtKB-SubCell"/>
</dbReference>
<evidence type="ECO:0000256" key="4">
    <source>
        <dbReference type="ARBA" id="ARBA00022729"/>
    </source>
</evidence>
<feature type="signal peptide" evidence="9">
    <location>
        <begin position="1"/>
        <end position="23"/>
    </location>
</feature>
<evidence type="ECO:0000256" key="2">
    <source>
        <dbReference type="ARBA" id="ARBA00004613"/>
    </source>
</evidence>
<dbReference type="GO" id="GO:0080155">
    <property type="term" value="P:regulation of double fertilization forming a zygote and endosperm"/>
    <property type="evidence" value="ECO:0007669"/>
    <property type="project" value="UniProtKB-ARBA"/>
</dbReference>
<dbReference type="InterPro" id="IPR008502">
    <property type="entry name" value="Prolamin-like"/>
</dbReference>
<dbReference type="PANTHER" id="PTHR35293">
    <property type="entry name" value="EGG CELL-SECRETED PROTEIN 1.5"/>
    <property type="match status" value="1"/>
</dbReference>
<dbReference type="GO" id="GO:2000008">
    <property type="term" value="P:regulation of protein localization to cell surface"/>
    <property type="evidence" value="ECO:0007669"/>
    <property type="project" value="UniProtKB-ARBA"/>
</dbReference>
<gene>
    <name evidence="11" type="ORF">ILEXP_LOCUS1623</name>
</gene>
<dbReference type="Pfam" id="PF05617">
    <property type="entry name" value="Prolamin_like"/>
    <property type="match status" value="1"/>
</dbReference>
<evidence type="ECO:0000256" key="7">
    <source>
        <dbReference type="ARBA" id="ARBA00034457"/>
    </source>
</evidence>
<keyword evidence="3" id="KW-0964">Secreted</keyword>
<evidence type="ECO:0000313" key="12">
    <source>
        <dbReference type="Proteomes" id="UP001642360"/>
    </source>
</evidence>
<comment type="similarity">
    <text evidence="8">Belongs to the plant egg cell-secreted peptide family.</text>
</comment>
<feature type="domain" description="Prolamin-like" evidence="10">
    <location>
        <begin position="47"/>
        <end position="110"/>
    </location>
</feature>
<evidence type="ECO:0000256" key="3">
    <source>
        <dbReference type="ARBA" id="ARBA00022525"/>
    </source>
</evidence>
<dbReference type="GO" id="GO:0031410">
    <property type="term" value="C:cytoplasmic vesicle"/>
    <property type="evidence" value="ECO:0007669"/>
    <property type="project" value="UniProtKB-SubCell"/>
</dbReference>
<keyword evidence="5" id="KW-0278">Fertilization</keyword>
<proteinExistence type="inferred from homology"/>
<keyword evidence="12" id="KW-1185">Reference proteome</keyword>
<evidence type="ECO:0000256" key="1">
    <source>
        <dbReference type="ARBA" id="ARBA00004541"/>
    </source>
</evidence>
<dbReference type="GO" id="GO:0009567">
    <property type="term" value="P:double fertilization forming a zygote and endosperm"/>
    <property type="evidence" value="ECO:0007669"/>
    <property type="project" value="UniProtKB-ARBA"/>
</dbReference>
<dbReference type="PANTHER" id="PTHR35293:SF9">
    <property type="entry name" value="EGG CELL-SECRETED PROTEIN 1.4-LIKE"/>
    <property type="match status" value="1"/>
</dbReference>
<dbReference type="AlphaFoldDB" id="A0ABC8QPQ9"/>
<keyword evidence="6" id="KW-0968">Cytoplasmic vesicle</keyword>
<protein>
    <recommendedName>
        <fullName evidence="10">Prolamin-like domain-containing protein</fullName>
    </recommendedName>
</protein>
<evidence type="ECO:0000256" key="5">
    <source>
        <dbReference type="ARBA" id="ARBA00023279"/>
    </source>
</evidence>
<reference evidence="11 12" key="1">
    <citation type="submission" date="2024-02" db="EMBL/GenBank/DDBJ databases">
        <authorList>
            <person name="Vignale AGUSTIN F."/>
            <person name="Sosa J E."/>
            <person name="Modenutti C."/>
        </authorList>
    </citation>
    <scope>NUCLEOTIDE SEQUENCE [LARGE SCALE GENOMIC DNA]</scope>
</reference>
<dbReference type="Proteomes" id="UP001642360">
    <property type="component" value="Unassembled WGS sequence"/>
</dbReference>
<dbReference type="EMBL" id="CAUOFW020000558">
    <property type="protein sequence ID" value="CAK9134690.1"/>
    <property type="molecule type" value="Genomic_DNA"/>
</dbReference>
<keyword evidence="4 9" id="KW-0732">Signal</keyword>
<sequence>MAMAIINLPLTFMLSCLIFTVTATRDMPIKPGKDITTRLEGENGTVECWSALWELKSCTNEIILFFINGETSLGMECCRAIRTITHHCWPSMLTSLGYTAEEGDILADYCGAGASSPQVQPTVQSPAAVLADIPV</sequence>
<evidence type="ECO:0000256" key="9">
    <source>
        <dbReference type="SAM" id="SignalP"/>
    </source>
</evidence>
<feature type="chain" id="PRO_5044875564" description="Prolamin-like domain-containing protein" evidence="9">
    <location>
        <begin position="24"/>
        <end position="135"/>
    </location>
</feature>
<comment type="subcellular location">
    <subcellularLocation>
        <location evidence="1">Cytoplasmic vesicle</location>
    </subcellularLocation>
    <subcellularLocation>
        <location evidence="2">Secreted</location>
    </subcellularLocation>
</comment>
<organism evidence="11 12">
    <name type="scientific">Ilex paraguariensis</name>
    <name type="common">yerba mate</name>
    <dbReference type="NCBI Taxonomy" id="185542"/>
    <lineage>
        <taxon>Eukaryota</taxon>
        <taxon>Viridiplantae</taxon>
        <taxon>Streptophyta</taxon>
        <taxon>Embryophyta</taxon>
        <taxon>Tracheophyta</taxon>
        <taxon>Spermatophyta</taxon>
        <taxon>Magnoliopsida</taxon>
        <taxon>eudicotyledons</taxon>
        <taxon>Gunneridae</taxon>
        <taxon>Pentapetalae</taxon>
        <taxon>asterids</taxon>
        <taxon>campanulids</taxon>
        <taxon>Aquifoliales</taxon>
        <taxon>Aquifoliaceae</taxon>
        <taxon>Ilex</taxon>
    </lineage>
</organism>
<evidence type="ECO:0000259" key="10">
    <source>
        <dbReference type="Pfam" id="PF05617"/>
    </source>
</evidence>
<accession>A0ABC8QPQ9</accession>
<evidence type="ECO:0000256" key="6">
    <source>
        <dbReference type="ARBA" id="ARBA00023329"/>
    </source>
</evidence>
<evidence type="ECO:0000313" key="11">
    <source>
        <dbReference type="EMBL" id="CAK9134690.1"/>
    </source>
</evidence>
<name>A0ABC8QPQ9_9AQUA</name>